<organism evidence="2 3">
    <name type="scientific">Rhodanobacter ginsengisoli</name>
    <dbReference type="NCBI Taxonomy" id="418646"/>
    <lineage>
        <taxon>Bacteria</taxon>
        <taxon>Pseudomonadati</taxon>
        <taxon>Pseudomonadota</taxon>
        <taxon>Gammaproteobacteria</taxon>
        <taxon>Lysobacterales</taxon>
        <taxon>Rhodanobacteraceae</taxon>
        <taxon>Rhodanobacter</taxon>
    </lineage>
</organism>
<comment type="caution">
    <text evidence="2">The sequence shown here is derived from an EMBL/GenBank/DDBJ whole genome shotgun (WGS) entry which is preliminary data.</text>
</comment>
<dbReference type="RefSeq" id="WP_377318006.1">
    <property type="nucleotide sequence ID" value="NZ_JBHSNF010000001.1"/>
</dbReference>
<keyword evidence="1" id="KW-0812">Transmembrane</keyword>
<keyword evidence="1" id="KW-1133">Transmembrane helix</keyword>
<feature type="transmembrane region" description="Helical" evidence="1">
    <location>
        <begin position="6"/>
        <end position="26"/>
    </location>
</feature>
<evidence type="ECO:0000313" key="2">
    <source>
        <dbReference type="EMBL" id="MFC5525174.1"/>
    </source>
</evidence>
<evidence type="ECO:0000313" key="3">
    <source>
        <dbReference type="Proteomes" id="UP001596114"/>
    </source>
</evidence>
<dbReference type="EMBL" id="JBHSNF010000001">
    <property type="protein sequence ID" value="MFC5525174.1"/>
    <property type="molecule type" value="Genomic_DNA"/>
</dbReference>
<proteinExistence type="predicted"/>
<protein>
    <recommendedName>
        <fullName evidence="4">Ribosomal protein L7/L12 C-terminal domain-containing protein</fullName>
    </recommendedName>
</protein>
<dbReference type="InterPro" id="IPR014719">
    <property type="entry name" value="Ribosomal_bL12_C/ClpS-like"/>
</dbReference>
<reference evidence="3" key="1">
    <citation type="journal article" date="2019" name="Int. J. Syst. Evol. Microbiol.">
        <title>The Global Catalogue of Microorganisms (GCM) 10K type strain sequencing project: providing services to taxonomists for standard genome sequencing and annotation.</title>
        <authorList>
            <consortium name="The Broad Institute Genomics Platform"/>
            <consortium name="The Broad Institute Genome Sequencing Center for Infectious Disease"/>
            <person name="Wu L."/>
            <person name="Ma J."/>
        </authorList>
    </citation>
    <scope>NUCLEOTIDE SEQUENCE [LARGE SCALE GENOMIC DNA]</scope>
    <source>
        <strain evidence="3">CGMCC 1.16619</strain>
    </source>
</reference>
<name>A0ABW0QQY6_9GAMM</name>
<gene>
    <name evidence="2" type="ORF">ACFPPA_05400</name>
</gene>
<evidence type="ECO:0008006" key="4">
    <source>
        <dbReference type="Google" id="ProtNLM"/>
    </source>
</evidence>
<evidence type="ECO:0000256" key="1">
    <source>
        <dbReference type="SAM" id="Phobius"/>
    </source>
</evidence>
<sequence>MRQDVTSILIGLLLFVAGYLLGRFGARMASTRRSRRAWKPNEAISDAEIEAEIRAGRQIDAIKLYRRRDGSGLKEAKQAVDAMIARIKAGSP</sequence>
<keyword evidence="1" id="KW-0472">Membrane</keyword>
<keyword evidence="3" id="KW-1185">Reference proteome</keyword>
<accession>A0ABW0QQY6</accession>
<dbReference type="Proteomes" id="UP001596114">
    <property type="component" value="Unassembled WGS sequence"/>
</dbReference>
<dbReference type="Gene3D" id="3.30.1390.10">
    <property type="match status" value="1"/>
</dbReference>